<evidence type="ECO:0000313" key="9">
    <source>
        <dbReference type="Proteomes" id="UP000001514"/>
    </source>
</evidence>
<evidence type="ECO:0000259" key="7">
    <source>
        <dbReference type="Pfam" id="PF23262"/>
    </source>
</evidence>
<feature type="transmembrane region" description="Helical" evidence="5">
    <location>
        <begin position="394"/>
        <end position="417"/>
    </location>
</feature>
<feature type="transmembrane region" description="Helical" evidence="5">
    <location>
        <begin position="287"/>
        <end position="306"/>
    </location>
</feature>
<keyword evidence="4 5" id="KW-0472">Membrane</keyword>
<feature type="transmembrane region" description="Helical" evidence="5">
    <location>
        <begin position="100"/>
        <end position="118"/>
    </location>
</feature>
<evidence type="ECO:0000256" key="2">
    <source>
        <dbReference type="ARBA" id="ARBA00022692"/>
    </source>
</evidence>
<dbReference type="PANTHER" id="PTHR21576:SF120">
    <property type="entry name" value="NODULIN-LIKE"/>
    <property type="match status" value="1"/>
</dbReference>
<dbReference type="Proteomes" id="UP000001514">
    <property type="component" value="Unassembled WGS sequence"/>
</dbReference>
<feature type="domain" description="NFD4 C-terminal" evidence="7">
    <location>
        <begin position="205"/>
        <end position="357"/>
    </location>
</feature>
<feature type="domain" description="Nodulin-like" evidence="6">
    <location>
        <begin position="3"/>
        <end position="141"/>
    </location>
</feature>
<dbReference type="EMBL" id="GL377625">
    <property type="protein sequence ID" value="EFJ15010.1"/>
    <property type="molecule type" value="Genomic_DNA"/>
</dbReference>
<feature type="transmembrane region" description="Helical" evidence="5">
    <location>
        <begin position="62"/>
        <end position="80"/>
    </location>
</feature>
<dbReference type="Pfam" id="PF23262">
    <property type="entry name" value="NFD4_C"/>
    <property type="match status" value="1"/>
</dbReference>
<dbReference type="KEGG" id="smo:SELMODRAFT_445712"/>
<dbReference type="InParanoid" id="D8SKM9"/>
<protein>
    <submittedName>
        <fullName evidence="8">Uncharacterized protein</fullName>
    </submittedName>
</protein>
<dbReference type="OMA" id="AAKPTEC"/>
<dbReference type="InterPro" id="IPR056555">
    <property type="entry name" value="NFD4_C"/>
</dbReference>
<feature type="transmembrane region" description="Helical" evidence="5">
    <location>
        <begin position="318"/>
        <end position="339"/>
    </location>
</feature>
<evidence type="ECO:0000256" key="1">
    <source>
        <dbReference type="ARBA" id="ARBA00004141"/>
    </source>
</evidence>
<dbReference type="InterPro" id="IPR036259">
    <property type="entry name" value="MFS_trans_sf"/>
</dbReference>
<feature type="transmembrane region" description="Helical" evidence="5">
    <location>
        <begin position="127"/>
        <end position="146"/>
    </location>
</feature>
<organism evidence="9">
    <name type="scientific">Selaginella moellendorffii</name>
    <name type="common">Spikemoss</name>
    <dbReference type="NCBI Taxonomy" id="88036"/>
    <lineage>
        <taxon>Eukaryota</taxon>
        <taxon>Viridiplantae</taxon>
        <taxon>Streptophyta</taxon>
        <taxon>Embryophyta</taxon>
        <taxon>Tracheophyta</taxon>
        <taxon>Lycopodiopsida</taxon>
        <taxon>Selaginellales</taxon>
        <taxon>Selaginellaceae</taxon>
        <taxon>Selaginella</taxon>
    </lineage>
</organism>
<dbReference type="Gramene" id="EFJ15010">
    <property type="protein sequence ID" value="EFJ15010"/>
    <property type="gene ID" value="SELMODRAFT_445712"/>
</dbReference>
<evidence type="ECO:0000256" key="5">
    <source>
        <dbReference type="SAM" id="Phobius"/>
    </source>
</evidence>
<sequence>MYSAVGNGGDNWIDTACMMTSLQNYEEQRGTAMGILKAQLGLSGAIFVMIYEVFLEPNVNQFLLLMSLVPTLAYVLLAFFVRPFDHTEDEDPSAPPRFKMAFITVLVLGIFMMVSLASKEYFKESKLLQLMTITIMLSIMLIMKFFPPSSEGIDLPKLETKAYDLQDAEEERLNLLKTGADPSQVLTHSQIATPAAASTGHTTLKDALADFNFWLVFLVVTIGAGTGVAIINNLAQIGKSLRAGGTDIYVGLISVWSCFGRLGSGYGSDLLMRRGYPRTLCLLIDQMIMALCCLLLATGLISSLFIGSALTGLSYGAYWTLIPAILSEVFGVQNFTVLYKLVSLGPPLGSYILSAKVMGSLYDEEAALYRQKSGGASVPAGGDDLNNCYGSKCFGFGLVALSLVSLVGAAASFLLFLGTKRAYHKNQVTYTFTTFKKLTDEQDCLRYTREAGDYVHNVGFVMKGLLPDVVAKAKKSAKCPQEEYRPLFYCARLKNMSRTRLELAIFLKVCRGSMNHELNLVFVNVSPKPRGPAVTSRLIFQALDEPGEKEEQFSPIPLSGNDKTKQNRVTYHKKNLCFWLQGLEIMKSWDGRGCGRHKHLAEQFAQFLGDNALVVKLSPMHLCSYQFILERHLNFNGVAGRNL</sequence>
<proteinExistence type="predicted"/>
<dbReference type="HOGENOM" id="CLU_020341_0_0_1"/>
<keyword evidence="3 5" id="KW-1133">Transmembrane helix</keyword>
<dbReference type="STRING" id="88036.D8SKM9"/>
<dbReference type="eggNOG" id="ENOG502RWDV">
    <property type="taxonomic scope" value="Eukaryota"/>
</dbReference>
<evidence type="ECO:0000259" key="6">
    <source>
        <dbReference type="Pfam" id="PF06813"/>
    </source>
</evidence>
<feature type="transmembrane region" description="Helical" evidence="5">
    <location>
        <begin position="35"/>
        <end position="55"/>
    </location>
</feature>
<feature type="transmembrane region" description="Helical" evidence="5">
    <location>
        <begin position="213"/>
        <end position="235"/>
    </location>
</feature>
<dbReference type="PANTHER" id="PTHR21576">
    <property type="entry name" value="UNCHARACTERIZED NODULIN-LIKE PROTEIN"/>
    <property type="match status" value="1"/>
</dbReference>
<reference evidence="8 9" key="1">
    <citation type="journal article" date="2011" name="Science">
        <title>The Selaginella genome identifies genetic changes associated with the evolution of vascular plants.</title>
        <authorList>
            <person name="Banks J.A."/>
            <person name="Nishiyama T."/>
            <person name="Hasebe M."/>
            <person name="Bowman J.L."/>
            <person name="Gribskov M."/>
            <person name="dePamphilis C."/>
            <person name="Albert V.A."/>
            <person name="Aono N."/>
            <person name="Aoyama T."/>
            <person name="Ambrose B.A."/>
            <person name="Ashton N.W."/>
            <person name="Axtell M.J."/>
            <person name="Barker E."/>
            <person name="Barker M.S."/>
            <person name="Bennetzen J.L."/>
            <person name="Bonawitz N.D."/>
            <person name="Chapple C."/>
            <person name="Cheng C."/>
            <person name="Correa L.G."/>
            <person name="Dacre M."/>
            <person name="DeBarry J."/>
            <person name="Dreyer I."/>
            <person name="Elias M."/>
            <person name="Engstrom E.M."/>
            <person name="Estelle M."/>
            <person name="Feng L."/>
            <person name="Finet C."/>
            <person name="Floyd S.K."/>
            <person name="Frommer W.B."/>
            <person name="Fujita T."/>
            <person name="Gramzow L."/>
            <person name="Gutensohn M."/>
            <person name="Harholt J."/>
            <person name="Hattori M."/>
            <person name="Heyl A."/>
            <person name="Hirai T."/>
            <person name="Hiwatashi Y."/>
            <person name="Ishikawa M."/>
            <person name="Iwata M."/>
            <person name="Karol K.G."/>
            <person name="Koehler B."/>
            <person name="Kolukisaoglu U."/>
            <person name="Kubo M."/>
            <person name="Kurata T."/>
            <person name="Lalonde S."/>
            <person name="Li K."/>
            <person name="Li Y."/>
            <person name="Litt A."/>
            <person name="Lyons E."/>
            <person name="Manning G."/>
            <person name="Maruyama T."/>
            <person name="Michael T.P."/>
            <person name="Mikami K."/>
            <person name="Miyazaki S."/>
            <person name="Morinaga S."/>
            <person name="Murata T."/>
            <person name="Mueller-Roeber B."/>
            <person name="Nelson D.R."/>
            <person name="Obara M."/>
            <person name="Oguri Y."/>
            <person name="Olmstead R.G."/>
            <person name="Onodera N."/>
            <person name="Petersen B.L."/>
            <person name="Pils B."/>
            <person name="Prigge M."/>
            <person name="Rensing S.A."/>
            <person name="Riano-Pachon D.M."/>
            <person name="Roberts A.W."/>
            <person name="Sato Y."/>
            <person name="Scheller H.V."/>
            <person name="Schulz B."/>
            <person name="Schulz C."/>
            <person name="Shakirov E.V."/>
            <person name="Shibagaki N."/>
            <person name="Shinohara N."/>
            <person name="Shippen D.E."/>
            <person name="Soerensen I."/>
            <person name="Sotooka R."/>
            <person name="Sugimoto N."/>
            <person name="Sugita M."/>
            <person name="Sumikawa N."/>
            <person name="Tanurdzic M."/>
            <person name="Theissen G."/>
            <person name="Ulvskov P."/>
            <person name="Wakazuki S."/>
            <person name="Weng J.K."/>
            <person name="Willats W.W."/>
            <person name="Wipf D."/>
            <person name="Wolf P.G."/>
            <person name="Yang L."/>
            <person name="Zimmer A.D."/>
            <person name="Zhu Q."/>
            <person name="Mitros T."/>
            <person name="Hellsten U."/>
            <person name="Loque D."/>
            <person name="Otillar R."/>
            <person name="Salamov A."/>
            <person name="Schmutz J."/>
            <person name="Shapiro H."/>
            <person name="Lindquist E."/>
            <person name="Lucas S."/>
            <person name="Rokhsar D."/>
            <person name="Grigoriev I.V."/>
        </authorList>
    </citation>
    <scope>NUCLEOTIDE SEQUENCE [LARGE SCALE GENOMIC DNA]</scope>
</reference>
<dbReference type="InterPro" id="IPR010658">
    <property type="entry name" value="Nodulin-like"/>
</dbReference>
<dbReference type="GO" id="GO:0016020">
    <property type="term" value="C:membrane"/>
    <property type="evidence" value="ECO:0000318"/>
    <property type="project" value="GO_Central"/>
</dbReference>
<keyword evidence="9" id="KW-1185">Reference proteome</keyword>
<feature type="transmembrane region" description="Helical" evidence="5">
    <location>
        <begin position="247"/>
        <end position="267"/>
    </location>
</feature>
<dbReference type="SUPFAM" id="SSF103473">
    <property type="entry name" value="MFS general substrate transporter"/>
    <property type="match status" value="1"/>
</dbReference>
<gene>
    <name evidence="8" type="ORF">SELMODRAFT_445712</name>
</gene>
<evidence type="ECO:0000313" key="8">
    <source>
        <dbReference type="EMBL" id="EFJ15010.1"/>
    </source>
</evidence>
<dbReference type="AlphaFoldDB" id="D8SKM9"/>
<keyword evidence="2 5" id="KW-0812">Transmembrane</keyword>
<dbReference type="Pfam" id="PF06813">
    <property type="entry name" value="Nodulin-like"/>
    <property type="match status" value="1"/>
</dbReference>
<comment type="subcellular location">
    <subcellularLocation>
        <location evidence="1">Membrane</location>
        <topology evidence="1">Multi-pass membrane protein</topology>
    </subcellularLocation>
</comment>
<evidence type="ECO:0000256" key="3">
    <source>
        <dbReference type="ARBA" id="ARBA00022989"/>
    </source>
</evidence>
<accession>D8SKM9</accession>
<name>D8SKM9_SELML</name>
<evidence type="ECO:0000256" key="4">
    <source>
        <dbReference type="ARBA" id="ARBA00023136"/>
    </source>
</evidence>